<feature type="compositionally biased region" description="Basic and acidic residues" evidence="9">
    <location>
        <begin position="795"/>
        <end position="805"/>
    </location>
</feature>
<feature type="compositionally biased region" description="Acidic residues" evidence="9">
    <location>
        <begin position="698"/>
        <end position="709"/>
    </location>
</feature>
<dbReference type="SUPFAM" id="SSF46689">
    <property type="entry name" value="Homeodomain-like"/>
    <property type="match status" value="1"/>
</dbReference>
<evidence type="ECO:0000256" key="9">
    <source>
        <dbReference type="SAM" id="MobiDB-lite"/>
    </source>
</evidence>
<dbReference type="GO" id="GO:0005634">
    <property type="term" value="C:nucleus"/>
    <property type="evidence" value="ECO:0007669"/>
    <property type="project" value="UniProtKB-SubCell"/>
</dbReference>
<feature type="compositionally biased region" description="Low complexity" evidence="9">
    <location>
        <begin position="164"/>
        <end position="179"/>
    </location>
</feature>
<dbReference type="GO" id="GO:0006281">
    <property type="term" value="P:DNA repair"/>
    <property type="evidence" value="ECO:0007669"/>
    <property type="project" value="UniProtKB-KW"/>
</dbReference>
<dbReference type="GO" id="GO:0035267">
    <property type="term" value="C:NuA4 histone acetyltransferase complex"/>
    <property type="evidence" value="ECO:0007669"/>
    <property type="project" value="TreeGrafter"/>
</dbReference>
<feature type="compositionally biased region" description="Low complexity" evidence="9">
    <location>
        <begin position="1170"/>
        <end position="1221"/>
    </location>
</feature>
<dbReference type="InterPro" id="IPR009057">
    <property type="entry name" value="Homeodomain-like_sf"/>
</dbReference>
<dbReference type="PANTHER" id="PTHR46459">
    <property type="entry name" value="E1A-BINDING PROTEIN P400-RELATED"/>
    <property type="match status" value="1"/>
</dbReference>
<feature type="region of interest" description="Disordered" evidence="9">
    <location>
        <begin position="880"/>
        <end position="904"/>
    </location>
</feature>
<comment type="caution">
    <text evidence="12">The sequence shown here is derived from an EMBL/GenBank/DDBJ whole genome shotgun (WGS) entry which is preliminary data.</text>
</comment>
<feature type="region of interest" description="Disordered" evidence="9">
    <location>
        <begin position="790"/>
        <end position="812"/>
    </location>
</feature>
<dbReference type="PANTHER" id="PTHR46459:SF1">
    <property type="entry name" value="E1A-BINDING PROTEIN P400"/>
    <property type="match status" value="1"/>
</dbReference>
<reference evidence="12" key="1">
    <citation type="submission" date="2021-01" db="EMBL/GenBank/DDBJ databases">
        <authorList>
            <person name="Kaushik A."/>
        </authorList>
    </citation>
    <scope>NUCLEOTIDE SEQUENCE</scope>
    <source>
        <strain evidence="12">AG1-1B</strain>
    </source>
</reference>
<dbReference type="InterPro" id="IPR001005">
    <property type="entry name" value="SANT/Myb"/>
</dbReference>
<feature type="compositionally biased region" description="Low complexity" evidence="9">
    <location>
        <begin position="1135"/>
        <end position="1162"/>
    </location>
</feature>
<comment type="subcellular location">
    <subcellularLocation>
        <location evidence="1">Nucleus</location>
    </subcellularLocation>
</comment>
<feature type="region of interest" description="Disordered" evidence="9">
    <location>
        <begin position="1"/>
        <end position="22"/>
    </location>
</feature>
<dbReference type="Proteomes" id="UP000663826">
    <property type="component" value="Unassembled WGS sequence"/>
</dbReference>
<evidence type="ECO:0000259" key="10">
    <source>
        <dbReference type="PROSITE" id="PS50090"/>
    </source>
</evidence>
<comment type="function">
    <text evidence="7">Component of the NuA4 histone acetyltransferase complex which is involved in transcriptional activation of selected genes principally by acetylation of nucleosomal histone H4 and H2A. The NuA4 complex is also involved in DNA repair.</text>
</comment>
<feature type="region of interest" description="Disordered" evidence="9">
    <location>
        <begin position="134"/>
        <end position="197"/>
    </location>
</feature>
<protein>
    <recommendedName>
        <fullName evidence="8">Vacuolar import and degradation protein 21</fullName>
    </recommendedName>
</protein>
<sequence>MTAAADARNSLLSRKSAEKEASALNRERLIRELLRATEWRSKSGVGAFPRVSGQDVVPDELLHYYLTPFPDGTFPSVLDLVTRHMEPTPEPELEPVDSLEIQPLSDPEPLPEFEPENESELDPVVELGTPIVKTEEDDAVMNDSDDVAPQDQDEDVEMHPPMETPSETATATATAEATPDPLPFASEPTSPLVQVHTSTQPIQLPVQPSVQVPPIITQLPPELAALPSGTIAEPIEEPNPNQEPTPARPKFDPSRPLHTQPPLAPPPPDERLPTIATLKDLMFSTSSSTTELEPTINPSALSIRQSPTTPTAKTNPSPKSLTNPYTASLPPLPPLPADLARKVAGVKVRRQRVQQTNGVNWGGNGIWTGQPQQPQQAGASGLGPGGAGAQGWWASVSVGQAPAPGQTHAPQPGMELLRWQAILQINPAHVFARRPTKELMSRRKKVLRHELEYTRAMQRIEQLKQDGMWSFRQPKKQRGPALPKTHWDYLMDEMVRSAPILYTDIPSSEMPSIYFTQKWLQIDYREERRWKTAVAFEIAHAVREWHEATPEERKEMCVGFRKVDHQMDEEGGEEEGDDVEMDEGKGAAEGERVEKDVEMDEQTGSDGKAVELRSEPENEDDPEEGQEPHTGGMDPQDNVMGADDDVVVVEEATSPEKENEGDQEPGVLPDDDVPGALTKEEPADPPSNELSPTKDPDLPDDDADGEDDPSLLAKTALRPDAEGAEATLADLEYIDSVREELVQLATAPSLMTSFALPPLPIPTSTKTKPDSIDALAELFPDLSLYTGLSDSIDEDPAKQEKRPDESMTSVASGKLAHASRLMDIKPVLVGALDPARHLFKNRWIGLDEVPAVEDSKDVGTVRQDTLFTGNYLFAADRKPEEKALRRRPDSGMTHPVPAHVPLPPRDTQARVERVTWTPEDDQLLKSICDAYPNSWTLTADLFNSSRVTIKPDVRTAWDCYDRYNKMFGGGTAGGEDKAQGQGPVEIALPSPGGTVRKDSKPPMLDNKGKKVFENKKQVRQHYLYDTLRKVVRKRENANKANQPPKRTIPPPHETHSQLSSGQRIYTPAELSKLKAERDARHYAEMIKRRQEIYQQAVAAGRPVPRMPPGLVNIPIRNAQMNAHVQMQLQQQQAQVQAQQSQTQQSPPNQQAQPQVAQTQPQTPALPPVQPQAQTPQPTPGQAQAQATGFVQRPQLVQSSQQQMSPPNGQAQPPRTQPQQQAMSHLLRQQMHMMPGTGIQNGMFVNRAQMGPEQMNQLLLQQAARALQNQQQTTAATQPQISAQPQLQVPGIQPNPTVAPTASPTPAAAGDGDVTMQ</sequence>
<dbReference type="CDD" id="cd00167">
    <property type="entry name" value="SANT"/>
    <property type="match status" value="1"/>
</dbReference>
<evidence type="ECO:0000256" key="5">
    <source>
        <dbReference type="ARBA" id="ARBA00023204"/>
    </source>
</evidence>
<keyword evidence="6" id="KW-0539">Nucleus</keyword>
<dbReference type="PROSITE" id="PS50090">
    <property type="entry name" value="MYB_LIKE"/>
    <property type="match status" value="1"/>
</dbReference>
<feature type="region of interest" description="Disordered" evidence="9">
    <location>
        <begin position="1033"/>
        <end position="1061"/>
    </location>
</feature>
<feature type="compositionally biased region" description="Acidic residues" evidence="9">
    <location>
        <begin position="661"/>
        <end position="673"/>
    </location>
</feature>
<evidence type="ECO:0000256" key="3">
    <source>
        <dbReference type="ARBA" id="ARBA00022763"/>
    </source>
</evidence>
<evidence type="ECO:0000256" key="8">
    <source>
        <dbReference type="ARBA" id="ARBA00029670"/>
    </source>
</evidence>
<feature type="compositionally biased region" description="Low complexity" evidence="9">
    <location>
        <begin position="1293"/>
        <end position="1308"/>
    </location>
</feature>
<feature type="compositionally biased region" description="Acidic residues" evidence="9">
    <location>
        <begin position="135"/>
        <end position="156"/>
    </location>
</feature>
<feature type="region of interest" description="Disordered" evidence="9">
    <location>
        <begin position="285"/>
        <end position="334"/>
    </location>
</feature>
<feature type="region of interest" description="Disordered" evidence="9">
    <location>
        <begin position="567"/>
        <end position="723"/>
    </location>
</feature>
<name>A0A8H3B8Z7_9AGAM</name>
<keyword evidence="3" id="KW-0227">DNA damage</keyword>
<feature type="compositionally biased region" description="Acidic residues" evidence="9">
    <location>
        <begin position="109"/>
        <end position="122"/>
    </location>
</feature>
<evidence type="ECO:0000256" key="6">
    <source>
        <dbReference type="ARBA" id="ARBA00023242"/>
    </source>
</evidence>
<evidence type="ECO:0000313" key="12">
    <source>
        <dbReference type="EMBL" id="CAE6450088.1"/>
    </source>
</evidence>
<feature type="domain" description="HSA" evidence="11">
    <location>
        <begin position="474"/>
        <end position="570"/>
    </location>
</feature>
<dbReference type="InterPro" id="IPR014012">
    <property type="entry name" value="HSA_dom"/>
</dbReference>
<gene>
    <name evidence="12" type="ORF">RDB_LOCUS78114</name>
</gene>
<feature type="region of interest" description="Disordered" evidence="9">
    <location>
        <begin position="1135"/>
        <end position="1222"/>
    </location>
</feature>
<keyword evidence="5" id="KW-0234">DNA repair</keyword>
<feature type="region of interest" description="Disordered" evidence="9">
    <location>
        <begin position="1269"/>
        <end position="1316"/>
    </location>
</feature>
<feature type="compositionally biased region" description="Basic and acidic residues" evidence="9">
    <location>
        <begin position="582"/>
        <end position="596"/>
    </location>
</feature>
<feature type="domain" description="Myb-like" evidence="10">
    <location>
        <begin position="908"/>
        <end position="967"/>
    </location>
</feature>
<dbReference type="EMBL" id="CAJMWQ010001425">
    <property type="protein sequence ID" value="CAE6450088.1"/>
    <property type="molecule type" value="Genomic_DNA"/>
</dbReference>
<feature type="compositionally biased region" description="Polar residues" evidence="9">
    <location>
        <begin position="296"/>
        <end position="326"/>
    </location>
</feature>
<dbReference type="PROSITE" id="PS51204">
    <property type="entry name" value="HSA"/>
    <property type="match status" value="1"/>
</dbReference>
<dbReference type="Gene3D" id="1.10.10.60">
    <property type="entry name" value="Homeodomain-like"/>
    <property type="match status" value="1"/>
</dbReference>
<evidence type="ECO:0000313" key="13">
    <source>
        <dbReference type="Proteomes" id="UP000663826"/>
    </source>
</evidence>
<evidence type="ECO:0000256" key="7">
    <source>
        <dbReference type="ARBA" id="ARBA00025178"/>
    </source>
</evidence>
<dbReference type="Pfam" id="PF13921">
    <property type="entry name" value="Myb_DNA-bind_6"/>
    <property type="match status" value="1"/>
</dbReference>
<dbReference type="SMART" id="SM00717">
    <property type="entry name" value="SANT"/>
    <property type="match status" value="1"/>
</dbReference>
<feature type="compositionally biased region" description="Low complexity" evidence="9">
    <location>
        <begin position="1269"/>
        <end position="1285"/>
    </location>
</feature>
<proteinExistence type="inferred from homology"/>
<feature type="compositionally biased region" description="Polar residues" evidence="9">
    <location>
        <begin position="187"/>
        <end position="197"/>
    </location>
</feature>
<feature type="region of interest" description="Disordered" evidence="9">
    <location>
        <begin position="221"/>
        <end position="273"/>
    </location>
</feature>
<feature type="region of interest" description="Disordered" evidence="9">
    <location>
        <begin position="87"/>
        <end position="122"/>
    </location>
</feature>
<comment type="similarity">
    <text evidence="2">Belongs to the EAF1 family.</text>
</comment>
<feature type="compositionally biased region" description="Basic and acidic residues" evidence="9">
    <location>
        <begin position="880"/>
        <end position="889"/>
    </location>
</feature>
<feature type="compositionally biased region" description="Low complexity" evidence="9">
    <location>
        <begin position="230"/>
        <end position="240"/>
    </location>
</feature>
<organism evidence="12 13">
    <name type="scientific">Rhizoctonia solani</name>
    <dbReference type="NCBI Taxonomy" id="456999"/>
    <lineage>
        <taxon>Eukaryota</taxon>
        <taxon>Fungi</taxon>
        <taxon>Dikarya</taxon>
        <taxon>Basidiomycota</taxon>
        <taxon>Agaricomycotina</taxon>
        <taxon>Agaricomycetes</taxon>
        <taxon>Cantharellales</taxon>
        <taxon>Ceratobasidiaceae</taxon>
        <taxon>Rhizoctonia</taxon>
    </lineage>
</organism>
<evidence type="ECO:0000256" key="1">
    <source>
        <dbReference type="ARBA" id="ARBA00004123"/>
    </source>
</evidence>
<evidence type="ECO:0000259" key="11">
    <source>
        <dbReference type="PROSITE" id="PS51204"/>
    </source>
</evidence>
<dbReference type="GO" id="GO:0006325">
    <property type="term" value="P:chromatin organization"/>
    <property type="evidence" value="ECO:0007669"/>
    <property type="project" value="UniProtKB-KW"/>
</dbReference>
<evidence type="ECO:0000256" key="4">
    <source>
        <dbReference type="ARBA" id="ARBA00022853"/>
    </source>
</evidence>
<feature type="region of interest" description="Disordered" evidence="9">
    <location>
        <begin position="357"/>
        <end position="388"/>
    </location>
</feature>
<feature type="compositionally biased region" description="Acidic residues" evidence="9">
    <location>
        <begin position="569"/>
        <end position="581"/>
    </location>
</feature>
<keyword evidence="4" id="KW-0156">Chromatin regulator</keyword>
<accession>A0A8H3B8Z7</accession>
<evidence type="ECO:0000256" key="2">
    <source>
        <dbReference type="ARBA" id="ARBA00008913"/>
    </source>
</evidence>
<feature type="compositionally biased region" description="Low complexity" evidence="9">
    <location>
        <begin position="369"/>
        <end position="379"/>
    </location>
</feature>
<dbReference type="GO" id="GO:0003682">
    <property type="term" value="F:chromatin binding"/>
    <property type="evidence" value="ECO:0007669"/>
    <property type="project" value="TreeGrafter"/>
</dbReference>